<evidence type="ECO:0000256" key="1">
    <source>
        <dbReference type="PROSITE-ProRule" id="PRU10141"/>
    </source>
</evidence>
<dbReference type="Pfam" id="PF13095">
    <property type="entry name" value="FTA2"/>
    <property type="match status" value="1"/>
</dbReference>
<evidence type="ECO:0000313" key="3">
    <source>
        <dbReference type="Proteomes" id="UP001446871"/>
    </source>
</evidence>
<accession>A0ABR1W106</accession>
<dbReference type="InterPro" id="IPR011009">
    <property type="entry name" value="Kinase-like_dom_sf"/>
</dbReference>
<protein>
    <recommendedName>
        <fullName evidence="4">Protein kinase domain-containing protein</fullName>
    </recommendedName>
</protein>
<organism evidence="2 3">
    <name type="scientific">Apiospora saccharicola</name>
    <dbReference type="NCBI Taxonomy" id="335842"/>
    <lineage>
        <taxon>Eukaryota</taxon>
        <taxon>Fungi</taxon>
        <taxon>Dikarya</taxon>
        <taxon>Ascomycota</taxon>
        <taxon>Pezizomycotina</taxon>
        <taxon>Sordariomycetes</taxon>
        <taxon>Xylariomycetidae</taxon>
        <taxon>Amphisphaeriales</taxon>
        <taxon>Apiosporaceae</taxon>
        <taxon>Apiospora</taxon>
    </lineage>
</organism>
<proteinExistence type="predicted"/>
<keyword evidence="1" id="KW-0067">ATP-binding</keyword>
<sequence>MLECDVACIPEPKLHPFDTGGAPLEIDFIKKLGEGIHSHVWKARIHGKIYALKLAELAAYRHGSWRSRSLSFHSERWRQSEFSIISVLLIHRARLLTGSCPQFTDEQDPGDPSFREMFGSEDARWPYIHAFPNEYRAFARLKEFGQEHLAVACYGWIELDESHYDFMDRHISKYAWHRGRKRYAIVKELLDFGYTRCCHEEIRRVFASLKLVKRTFQGLKTMHNLGIFVGDIKEDNISEGKYVDFSRSWTAPHPYTANPGKLSGEGPPSWDADNLEEMVHGEDGWNAFFPAEKIWDRLLPSLEYLAKLRSSKGLSEGQIQGRCYNAWSGHPEDFTYQKARKLFGQVTDPGRKSEHLKTTEYIERWKCEACERRREMQRAKR</sequence>
<feature type="binding site" evidence="1">
    <location>
        <position position="53"/>
    </location>
    <ligand>
        <name>ATP</name>
        <dbReference type="ChEBI" id="CHEBI:30616"/>
    </ligand>
</feature>
<dbReference type="InterPro" id="IPR025213">
    <property type="entry name" value="Sim4_Fta2"/>
</dbReference>
<keyword evidence="3" id="KW-1185">Reference proteome</keyword>
<reference evidence="2 3" key="1">
    <citation type="submission" date="2023-01" db="EMBL/GenBank/DDBJ databases">
        <title>Analysis of 21 Apiospora genomes using comparative genomics revels a genus with tremendous synthesis potential of carbohydrate active enzymes and secondary metabolites.</title>
        <authorList>
            <person name="Sorensen T."/>
        </authorList>
    </citation>
    <scope>NUCLEOTIDE SEQUENCE [LARGE SCALE GENOMIC DNA]</scope>
    <source>
        <strain evidence="2 3">CBS 83171</strain>
    </source>
</reference>
<dbReference type="EMBL" id="JAQQWM010000002">
    <property type="protein sequence ID" value="KAK8077168.1"/>
    <property type="molecule type" value="Genomic_DNA"/>
</dbReference>
<gene>
    <name evidence="2" type="ORF">PG996_003338</name>
</gene>
<comment type="caution">
    <text evidence="2">The sequence shown here is derived from an EMBL/GenBank/DDBJ whole genome shotgun (WGS) entry which is preliminary data.</text>
</comment>
<dbReference type="PROSITE" id="PS00107">
    <property type="entry name" value="PROTEIN_KINASE_ATP"/>
    <property type="match status" value="1"/>
</dbReference>
<keyword evidence="1" id="KW-0547">Nucleotide-binding</keyword>
<name>A0ABR1W106_9PEZI</name>
<dbReference type="SUPFAM" id="SSF56112">
    <property type="entry name" value="Protein kinase-like (PK-like)"/>
    <property type="match status" value="1"/>
</dbReference>
<evidence type="ECO:0008006" key="4">
    <source>
        <dbReference type="Google" id="ProtNLM"/>
    </source>
</evidence>
<dbReference type="Proteomes" id="UP001446871">
    <property type="component" value="Unassembled WGS sequence"/>
</dbReference>
<evidence type="ECO:0000313" key="2">
    <source>
        <dbReference type="EMBL" id="KAK8077168.1"/>
    </source>
</evidence>
<dbReference type="InterPro" id="IPR017441">
    <property type="entry name" value="Protein_kinase_ATP_BS"/>
</dbReference>